<accession>A0A5B0QTY0</accession>
<dbReference type="OrthoDB" id="2495482at2759"/>
<evidence type="ECO:0000313" key="2">
    <source>
        <dbReference type="EMBL" id="KAA1116706.1"/>
    </source>
</evidence>
<dbReference type="Proteomes" id="UP000324748">
    <property type="component" value="Unassembled WGS sequence"/>
</dbReference>
<proteinExistence type="predicted"/>
<name>A0A5B0QTY0_PUCGR</name>
<feature type="chain" id="PRO_5022926733" evidence="1">
    <location>
        <begin position="24"/>
        <end position="213"/>
    </location>
</feature>
<evidence type="ECO:0000256" key="1">
    <source>
        <dbReference type="SAM" id="SignalP"/>
    </source>
</evidence>
<dbReference type="EMBL" id="VSWC01000003">
    <property type="protein sequence ID" value="KAA1116706.1"/>
    <property type="molecule type" value="Genomic_DNA"/>
</dbReference>
<keyword evidence="3" id="KW-1185">Reference proteome</keyword>
<keyword evidence="1" id="KW-0732">Signal</keyword>
<evidence type="ECO:0000313" key="3">
    <source>
        <dbReference type="Proteomes" id="UP000324748"/>
    </source>
</evidence>
<dbReference type="AlphaFoldDB" id="A0A5B0QTY0"/>
<sequence>MQFPSALAFITLLIVAFPLAMHAQNLPNDYILKDKTGNTGYLDIFSANGKLAFRYTKTRIGVSSVKSATLLQDGDLKKLFSLYSNNDECQVNTVFIQNEVPYSRDNLPKRSFSFDARGFGDDVWRFNLYDNASSSRRYFKFKKNRSNKGGEVFRVARGQPDVLVARLRNQKRRDNWLDPNRDTGTFTLSTVDGAPLPELAIILASVFIRDWRC</sequence>
<protein>
    <submittedName>
        <fullName evidence="2">Uncharacterized protein</fullName>
    </submittedName>
</protein>
<reference evidence="2 3" key="1">
    <citation type="submission" date="2019-05" db="EMBL/GenBank/DDBJ databases">
        <title>Emergence of the Ug99 lineage of the wheat stem rust pathogen through somatic hybridization.</title>
        <authorList>
            <person name="Li F."/>
            <person name="Upadhyaya N.M."/>
            <person name="Sperschneider J."/>
            <person name="Matny O."/>
            <person name="Nguyen-Phuc H."/>
            <person name="Mago R."/>
            <person name="Raley C."/>
            <person name="Miller M.E."/>
            <person name="Silverstein K.A.T."/>
            <person name="Henningsen E."/>
            <person name="Hirsch C.D."/>
            <person name="Visser B."/>
            <person name="Pretorius Z.A."/>
            <person name="Steffenson B.J."/>
            <person name="Schwessinger B."/>
            <person name="Dodds P.N."/>
            <person name="Figueroa M."/>
        </authorList>
    </citation>
    <scope>NUCLEOTIDE SEQUENCE [LARGE SCALE GENOMIC DNA]</scope>
    <source>
        <strain evidence="2">21-0</strain>
    </source>
</reference>
<gene>
    <name evidence="2" type="ORF">PGT21_023352</name>
</gene>
<organism evidence="2 3">
    <name type="scientific">Puccinia graminis f. sp. tritici</name>
    <dbReference type="NCBI Taxonomy" id="56615"/>
    <lineage>
        <taxon>Eukaryota</taxon>
        <taxon>Fungi</taxon>
        <taxon>Dikarya</taxon>
        <taxon>Basidiomycota</taxon>
        <taxon>Pucciniomycotina</taxon>
        <taxon>Pucciniomycetes</taxon>
        <taxon>Pucciniales</taxon>
        <taxon>Pucciniaceae</taxon>
        <taxon>Puccinia</taxon>
    </lineage>
</organism>
<feature type="signal peptide" evidence="1">
    <location>
        <begin position="1"/>
        <end position="23"/>
    </location>
</feature>
<comment type="caution">
    <text evidence="2">The sequence shown here is derived from an EMBL/GenBank/DDBJ whole genome shotgun (WGS) entry which is preliminary data.</text>
</comment>